<dbReference type="EMBL" id="JAFCMP010000157">
    <property type="protein sequence ID" value="KAG5184693.1"/>
    <property type="molecule type" value="Genomic_DNA"/>
</dbReference>
<gene>
    <name evidence="2" type="ORF">JKP88DRAFT_314406</name>
</gene>
<dbReference type="InterPro" id="IPR040044">
    <property type="entry name" value="SRR1L"/>
</dbReference>
<dbReference type="Proteomes" id="UP000664859">
    <property type="component" value="Unassembled WGS sequence"/>
</dbReference>
<dbReference type="PANTHER" id="PTHR28626:SF3">
    <property type="entry name" value="SRR1-LIKE PROTEIN"/>
    <property type="match status" value="1"/>
</dbReference>
<feature type="region of interest" description="Disordered" evidence="1">
    <location>
        <begin position="1"/>
        <end position="55"/>
    </location>
</feature>
<sequence>MTTASEASSEWTTVGPRRSSKHHKSSSGGSRKISSGHRLKSKCQEAHHQESAYPDQTAAPCNLNAELAAIRKLQDRLTRSKWFKDVTQGLLSILEDLDSVVHHIVSYGIGSFAEAPLLQSPIQRSARYQLALIGCLADFLTAAGTGSLGARDPNKGAMTGAVRNGVACDDAAGDCETPAEAAAGMLGAGAASATATGAIMAKGDTGAAAAEEHAHRERIQCSVFDPVLSEFEQKMLARMGYTCIGNNEQAYGDRHMGVPADDTDNCILRLLPLCTEHTVAYQDTHADSSLPHLERAFNDLALMAFPRMLLEGVEGQKLLQKVPAEYPSEGPLGELITGRAAAT</sequence>
<proteinExistence type="predicted"/>
<protein>
    <submittedName>
        <fullName evidence="2">Uncharacterized protein</fullName>
    </submittedName>
</protein>
<comment type="caution">
    <text evidence="2">The sequence shown here is derived from an EMBL/GenBank/DDBJ whole genome shotgun (WGS) entry which is preliminary data.</text>
</comment>
<dbReference type="AlphaFoldDB" id="A0A835Z1I6"/>
<dbReference type="GO" id="GO:0005737">
    <property type="term" value="C:cytoplasm"/>
    <property type="evidence" value="ECO:0007669"/>
    <property type="project" value="TreeGrafter"/>
</dbReference>
<dbReference type="GO" id="GO:0005634">
    <property type="term" value="C:nucleus"/>
    <property type="evidence" value="ECO:0007669"/>
    <property type="project" value="TreeGrafter"/>
</dbReference>
<evidence type="ECO:0000313" key="3">
    <source>
        <dbReference type="Proteomes" id="UP000664859"/>
    </source>
</evidence>
<accession>A0A835Z1I6</accession>
<keyword evidence="3" id="KW-1185">Reference proteome</keyword>
<dbReference type="PANTHER" id="PTHR28626">
    <property type="entry name" value="SRR1-LIKE PROTEIN"/>
    <property type="match status" value="1"/>
</dbReference>
<evidence type="ECO:0000256" key="1">
    <source>
        <dbReference type="SAM" id="MobiDB-lite"/>
    </source>
</evidence>
<organism evidence="2 3">
    <name type="scientific">Tribonema minus</name>
    <dbReference type="NCBI Taxonomy" id="303371"/>
    <lineage>
        <taxon>Eukaryota</taxon>
        <taxon>Sar</taxon>
        <taxon>Stramenopiles</taxon>
        <taxon>Ochrophyta</taxon>
        <taxon>PX clade</taxon>
        <taxon>Xanthophyceae</taxon>
        <taxon>Tribonematales</taxon>
        <taxon>Tribonemataceae</taxon>
        <taxon>Tribonema</taxon>
    </lineage>
</organism>
<feature type="compositionally biased region" description="Low complexity" evidence="1">
    <location>
        <begin position="1"/>
        <end position="13"/>
    </location>
</feature>
<reference evidence="2" key="1">
    <citation type="submission" date="2021-02" db="EMBL/GenBank/DDBJ databases">
        <title>First Annotated Genome of the Yellow-green Alga Tribonema minus.</title>
        <authorList>
            <person name="Mahan K.M."/>
        </authorList>
    </citation>
    <scope>NUCLEOTIDE SEQUENCE</scope>
    <source>
        <strain evidence="2">UTEX B ZZ1240</strain>
    </source>
</reference>
<evidence type="ECO:0000313" key="2">
    <source>
        <dbReference type="EMBL" id="KAG5184693.1"/>
    </source>
</evidence>
<name>A0A835Z1I6_9STRA</name>